<evidence type="ECO:0000256" key="2">
    <source>
        <dbReference type="ARBA" id="ARBA00009604"/>
    </source>
</evidence>
<keyword evidence="13" id="KW-1185">Reference proteome</keyword>
<keyword evidence="9" id="KW-0479">Metal-binding</keyword>
<evidence type="ECO:0000256" key="4">
    <source>
        <dbReference type="ARBA" id="ARBA00017068"/>
    </source>
</evidence>
<dbReference type="PIRSF" id="PIRSF001400">
    <property type="entry name" value="Enolase"/>
    <property type="match status" value="1"/>
</dbReference>
<dbReference type="InterPro" id="IPR036849">
    <property type="entry name" value="Enolase-like_C_sf"/>
</dbReference>
<evidence type="ECO:0000256" key="5">
    <source>
        <dbReference type="ARBA" id="ARBA00022525"/>
    </source>
</evidence>
<proteinExistence type="inferred from homology"/>
<organism evidence="12 13">
    <name type="scientific">Cryobacterium algoricola</name>
    <dbReference type="NCBI Taxonomy" id="1259183"/>
    <lineage>
        <taxon>Bacteria</taxon>
        <taxon>Bacillati</taxon>
        <taxon>Actinomycetota</taxon>
        <taxon>Actinomycetes</taxon>
        <taxon>Micrococcales</taxon>
        <taxon>Microbacteriaceae</taxon>
        <taxon>Cryobacterium</taxon>
    </lineage>
</organism>
<evidence type="ECO:0000256" key="8">
    <source>
        <dbReference type="ARBA" id="ARBA00023239"/>
    </source>
</evidence>
<dbReference type="InterPro" id="IPR020811">
    <property type="entry name" value="Enolase_N"/>
</dbReference>
<keyword evidence="5 9" id="KW-0964">Secreted</keyword>
<dbReference type="EMBL" id="SOFG01000011">
    <property type="protein sequence ID" value="TFB86857.1"/>
    <property type="molecule type" value="Genomic_DNA"/>
</dbReference>
<dbReference type="Gene3D" id="3.20.20.120">
    <property type="entry name" value="Enolase-like C-terminal domain"/>
    <property type="match status" value="1"/>
</dbReference>
<keyword evidence="6 9" id="KW-0460">Magnesium</keyword>
<reference evidence="12 13" key="1">
    <citation type="submission" date="2019-03" db="EMBL/GenBank/DDBJ databases">
        <title>Genomics of glacier-inhabiting Cryobacterium strains.</title>
        <authorList>
            <person name="Liu Q."/>
            <person name="Xin Y.-H."/>
        </authorList>
    </citation>
    <scope>NUCLEOTIDE SEQUENCE [LARGE SCALE GENOMIC DNA]</scope>
    <source>
        <strain evidence="12 13">MDB2-B</strain>
    </source>
</reference>
<dbReference type="GO" id="GO:0004634">
    <property type="term" value="F:phosphopyruvate hydratase activity"/>
    <property type="evidence" value="ECO:0007669"/>
    <property type="project" value="UniProtKB-EC"/>
</dbReference>
<keyword evidence="7 9" id="KW-0324">Glycolysis</keyword>
<dbReference type="Pfam" id="PF03952">
    <property type="entry name" value="Enolase_N"/>
    <property type="match status" value="1"/>
</dbReference>
<sequence>MSENTTTNTTGTPAGAIEITAVTARQILDSRGNPTVHVNLTLGDGTLVEASAPSGASTGAFEAIELRDGGSSYGGLSVHRAVDGVNTEIAPLLLSKTWTSIREIDDAMRDLDGTPNYSRLGANATVAVSIAASRALAHAAGLPLHAWIAQQTGNTELLPVPHFNVLNGGAHAANDLDFQEFMIAPVGAASEELAVQAGAEIYHALAKRIRARYNATGLGDEGGFAPPISSPDEALELLVQAITDAGYTPGIDQIAIAMDPAANGFYDGDGVYRIAGVAKSRAELADYYAELCAKYPIWSIEDGFAEDDHAGWKILFDKLGDTVQLVGDDLYVTDAVRIRDGATNGYSNAALIKPNQIGTVSQTFDAIAAARETGMQSMVSHRSGETSDTFIADLVVGTGVGQIKTGAPARGERVAKYNRMMEIEATTTGLRYGLK</sequence>
<feature type="domain" description="Enolase N-terminal" evidence="11">
    <location>
        <begin position="19"/>
        <end position="148"/>
    </location>
</feature>
<feature type="binding site" evidence="9">
    <location>
        <position position="382"/>
    </location>
    <ligand>
        <name>(2R)-2-phosphoglycerate</name>
        <dbReference type="ChEBI" id="CHEBI:58289"/>
    </ligand>
</feature>
<feature type="domain" description="Enolase C-terminal TIM barrel" evidence="10">
    <location>
        <begin position="155"/>
        <end position="433"/>
    </location>
</feature>
<dbReference type="SMART" id="SM01192">
    <property type="entry name" value="Enolase_C"/>
    <property type="match status" value="1"/>
</dbReference>
<protein>
    <recommendedName>
        <fullName evidence="4 9">Enolase</fullName>
        <ecNumber evidence="3 9">4.2.1.11</ecNumber>
    </recommendedName>
    <alternativeName>
        <fullName evidence="9">2-phospho-D-glycerate hydro-lyase</fullName>
    </alternativeName>
    <alternativeName>
        <fullName evidence="9">2-phosphoglycerate dehydratase</fullName>
    </alternativeName>
</protein>
<comment type="catalytic activity">
    <reaction evidence="9">
        <text>(2R)-2-phosphoglycerate = phosphoenolpyruvate + H2O</text>
        <dbReference type="Rhea" id="RHEA:10164"/>
        <dbReference type="ChEBI" id="CHEBI:15377"/>
        <dbReference type="ChEBI" id="CHEBI:58289"/>
        <dbReference type="ChEBI" id="CHEBI:58702"/>
        <dbReference type="EC" id="4.2.1.11"/>
    </reaction>
</comment>
<comment type="similarity">
    <text evidence="2 9">Belongs to the enolase family.</text>
</comment>
<feature type="binding site" evidence="9">
    <location>
        <position position="404"/>
    </location>
    <ligand>
        <name>(2R)-2-phosphoglycerate</name>
        <dbReference type="ChEBI" id="CHEBI:58289"/>
    </ligand>
</feature>
<dbReference type="Pfam" id="PF00113">
    <property type="entry name" value="Enolase_C"/>
    <property type="match status" value="1"/>
</dbReference>
<dbReference type="PANTHER" id="PTHR11902">
    <property type="entry name" value="ENOLASE"/>
    <property type="match status" value="1"/>
</dbReference>
<evidence type="ECO:0000256" key="7">
    <source>
        <dbReference type="ARBA" id="ARBA00023152"/>
    </source>
</evidence>
<dbReference type="EC" id="4.2.1.11" evidence="3 9"/>
<feature type="binding site" evidence="9">
    <location>
        <position position="259"/>
    </location>
    <ligand>
        <name>Mg(2+)</name>
        <dbReference type="ChEBI" id="CHEBI:18420"/>
    </ligand>
</feature>
<feature type="active site" description="Proton acceptor" evidence="9">
    <location>
        <position position="353"/>
    </location>
</feature>
<dbReference type="PANTHER" id="PTHR11902:SF1">
    <property type="entry name" value="ENOLASE"/>
    <property type="match status" value="1"/>
</dbReference>
<evidence type="ECO:0000259" key="11">
    <source>
        <dbReference type="SMART" id="SM01193"/>
    </source>
</evidence>
<dbReference type="Proteomes" id="UP000297608">
    <property type="component" value="Unassembled WGS sequence"/>
</dbReference>
<dbReference type="SFLD" id="SFLDG00178">
    <property type="entry name" value="enolase"/>
    <property type="match status" value="1"/>
</dbReference>
<gene>
    <name evidence="9" type="primary">eno</name>
    <name evidence="12" type="ORF">E3O44_06730</name>
</gene>
<feature type="binding site" evidence="9">
    <location>
        <position position="179"/>
    </location>
    <ligand>
        <name>(2R)-2-phosphoglycerate</name>
        <dbReference type="ChEBI" id="CHEBI:58289"/>
    </ligand>
</feature>
<accession>A0ABY2IB98</accession>
<dbReference type="Gene3D" id="3.30.390.10">
    <property type="entry name" value="Enolase-like, N-terminal domain"/>
    <property type="match status" value="1"/>
</dbReference>
<comment type="caution">
    <text evidence="12">The sequence shown here is derived from an EMBL/GenBank/DDBJ whole genome shotgun (WGS) entry which is preliminary data.</text>
</comment>
<dbReference type="SFLD" id="SFLDS00001">
    <property type="entry name" value="Enolase"/>
    <property type="match status" value="1"/>
</dbReference>
<dbReference type="SMART" id="SM01193">
    <property type="entry name" value="Enolase_N"/>
    <property type="match status" value="1"/>
</dbReference>
<evidence type="ECO:0000313" key="13">
    <source>
        <dbReference type="Proteomes" id="UP000297608"/>
    </source>
</evidence>
<evidence type="ECO:0000313" key="12">
    <source>
        <dbReference type="EMBL" id="TFB86857.1"/>
    </source>
</evidence>
<dbReference type="InterPro" id="IPR000941">
    <property type="entry name" value="Enolase"/>
</dbReference>
<evidence type="ECO:0000256" key="3">
    <source>
        <dbReference type="ARBA" id="ARBA00012058"/>
    </source>
</evidence>
<feature type="binding site" evidence="9">
    <location>
        <position position="328"/>
    </location>
    <ligand>
        <name>Mg(2+)</name>
        <dbReference type="ChEBI" id="CHEBI:18420"/>
    </ligand>
</feature>
<dbReference type="PRINTS" id="PR00148">
    <property type="entry name" value="ENOLASE"/>
</dbReference>
<dbReference type="CDD" id="cd03313">
    <property type="entry name" value="enolase"/>
    <property type="match status" value="1"/>
</dbReference>
<evidence type="ECO:0000256" key="9">
    <source>
        <dbReference type="HAMAP-Rule" id="MF_00318"/>
    </source>
</evidence>
<dbReference type="RefSeq" id="WP_134533805.1">
    <property type="nucleotide sequence ID" value="NZ_SOFG01000011.1"/>
</dbReference>
<comment type="function">
    <text evidence="9">Catalyzes the reversible conversion of 2-phosphoglycerate (2-PG) into phosphoenolpyruvate (PEP). It is essential for the degradation of carbohydrates via glycolysis.</text>
</comment>
<feature type="active site" description="Proton donor" evidence="9">
    <location>
        <position position="221"/>
    </location>
</feature>
<keyword evidence="8 9" id="KW-0456">Lyase</keyword>
<comment type="pathway">
    <text evidence="1 9">Carbohydrate degradation; glycolysis; pyruvate from D-glyceraldehyde 3-phosphate: step 4/5.</text>
</comment>
<dbReference type="NCBIfam" id="TIGR01060">
    <property type="entry name" value="eno"/>
    <property type="match status" value="1"/>
</dbReference>
<evidence type="ECO:0000256" key="6">
    <source>
        <dbReference type="ARBA" id="ARBA00022842"/>
    </source>
</evidence>
<feature type="binding site" evidence="9">
    <location>
        <position position="301"/>
    </location>
    <ligand>
        <name>Mg(2+)</name>
        <dbReference type="ChEBI" id="CHEBI:18420"/>
    </ligand>
</feature>
<dbReference type="InterPro" id="IPR020810">
    <property type="entry name" value="Enolase_C"/>
</dbReference>
<keyword evidence="9" id="KW-0963">Cytoplasm</keyword>
<name>A0ABY2IB98_9MICO</name>
<dbReference type="SUPFAM" id="SSF54826">
    <property type="entry name" value="Enolase N-terminal domain-like"/>
    <property type="match status" value="1"/>
</dbReference>
<dbReference type="SUPFAM" id="SSF51604">
    <property type="entry name" value="Enolase C-terminal domain-like"/>
    <property type="match status" value="1"/>
</dbReference>
<feature type="binding site" evidence="9">
    <location>
        <position position="383"/>
    </location>
    <ligand>
        <name>(2R)-2-phosphoglycerate</name>
        <dbReference type="ChEBI" id="CHEBI:58289"/>
    </ligand>
</feature>
<feature type="binding site" evidence="9">
    <location>
        <position position="353"/>
    </location>
    <ligand>
        <name>(2R)-2-phosphoglycerate</name>
        <dbReference type="ChEBI" id="CHEBI:58289"/>
    </ligand>
</feature>
<dbReference type="InterPro" id="IPR029017">
    <property type="entry name" value="Enolase-like_N"/>
</dbReference>
<dbReference type="SFLD" id="SFLDF00002">
    <property type="entry name" value="enolase"/>
    <property type="match status" value="1"/>
</dbReference>
<dbReference type="HAMAP" id="MF_00318">
    <property type="entry name" value="Enolase"/>
    <property type="match status" value="1"/>
</dbReference>
<comment type="cofactor">
    <cofactor evidence="9">
        <name>Mg(2+)</name>
        <dbReference type="ChEBI" id="CHEBI:18420"/>
    </cofactor>
    <text evidence="9">Binds a second Mg(2+) ion via substrate during catalysis.</text>
</comment>
<evidence type="ECO:0000256" key="1">
    <source>
        <dbReference type="ARBA" id="ARBA00005031"/>
    </source>
</evidence>
<comment type="subcellular location">
    <subcellularLocation>
        <location evidence="9">Cytoplasm</location>
    </subcellularLocation>
    <subcellularLocation>
        <location evidence="9">Secreted</location>
    </subcellularLocation>
    <subcellularLocation>
        <location evidence="9">Cell surface</location>
    </subcellularLocation>
    <text evidence="9">Fractions of enolase are present in both the cytoplasm and on the cell surface.</text>
</comment>
<evidence type="ECO:0000259" key="10">
    <source>
        <dbReference type="SMART" id="SM01192"/>
    </source>
</evidence>